<proteinExistence type="predicted"/>
<dbReference type="Pfam" id="PF03692">
    <property type="entry name" value="CxxCxxCC"/>
    <property type="match status" value="1"/>
</dbReference>
<dbReference type="Proteomes" id="UP001302662">
    <property type="component" value="Chromosome"/>
</dbReference>
<dbReference type="PANTHER" id="PTHR35866:SF2">
    <property type="entry name" value="YKGJ FAMILY CYSTEINE CLUSTER PROTEIN"/>
    <property type="match status" value="1"/>
</dbReference>
<evidence type="ECO:0008006" key="3">
    <source>
        <dbReference type="Google" id="ProtNLM"/>
    </source>
</evidence>
<evidence type="ECO:0000313" key="2">
    <source>
        <dbReference type="Proteomes" id="UP001302662"/>
    </source>
</evidence>
<dbReference type="AlphaFoldDB" id="A0AA96VA41"/>
<reference evidence="1 2" key="1">
    <citation type="submission" date="2023-07" db="EMBL/GenBank/DDBJ databases">
        <title>Closed genome sequence of Methanimicrococcus sp. Es2.</title>
        <authorList>
            <person name="Protasov E."/>
            <person name="Platt K."/>
            <person name="Reeh H."/>
            <person name="Poehlein A."/>
            <person name="Daniel R."/>
            <person name="Brune A."/>
        </authorList>
    </citation>
    <scope>NUCLEOTIDE SEQUENCE [LARGE SCALE GENOMIC DNA]</scope>
    <source>
        <strain evidence="1 2">Es2</strain>
    </source>
</reference>
<sequence>MSKPDSNQLPALFLSTVSKEYAPKDVSTSLRVENESEKIRQMLLGKQKSMQKTIGTAGFSCLMCGKCCERAEDDNSVYILPAEIEKIESKGFSRSDFILPLLPDFYNDSNDISSSFQYSTFTETLRALSEQIDEHGRIHTFGWMLQRKEDGSCIFLSESKKCLIYDIRPALCHTYPFFADENGVSKCECEGLESVSRTEPDLTNELTKALQNRVVADQADYIQTSAGIKEYYEQFTFNSECGIAIFEENLKKNVVSFVVYDGTGVYAAEIQLK</sequence>
<accession>A0AA96VA41</accession>
<dbReference type="RefSeq" id="WP_316560009.1">
    <property type="nucleotide sequence ID" value="NZ_CP131062.1"/>
</dbReference>
<dbReference type="KEGG" id="mees:MmiEs2_06580"/>
<organism evidence="1 2">
    <name type="scientific">Methanimicrococcus stummii</name>
    <dbReference type="NCBI Taxonomy" id="3028294"/>
    <lineage>
        <taxon>Archaea</taxon>
        <taxon>Methanobacteriati</taxon>
        <taxon>Methanobacteriota</taxon>
        <taxon>Stenosarchaea group</taxon>
        <taxon>Methanomicrobia</taxon>
        <taxon>Methanosarcinales</taxon>
        <taxon>Methanosarcinaceae</taxon>
        <taxon>Methanimicrococcus</taxon>
    </lineage>
</organism>
<evidence type="ECO:0000313" key="1">
    <source>
        <dbReference type="EMBL" id="WNY28470.1"/>
    </source>
</evidence>
<dbReference type="InterPro" id="IPR005358">
    <property type="entry name" value="Puta_zinc/iron-chelating_dom"/>
</dbReference>
<dbReference type="GeneID" id="85197112"/>
<protein>
    <recommendedName>
        <fullName evidence="3">YkgJ family cysteine cluster protein</fullName>
    </recommendedName>
</protein>
<dbReference type="PANTHER" id="PTHR35866">
    <property type="entry name" value="PUTATIVE-RELATED"/>
    <property type="match status" value="1"/>
</dbReference>
<name>A0AA96VA41_9EURY</name>
<keyword evidence="2" id="KW-1185">Reference proteome</keyword>
<gene>
    <name evidence="1" type="ORF">MmiEs2_06580</name>
</gene>
<dbReference type="EMBL" id="CP131062">
    <property type="protein sequence ID" value="WNY28470.1"/>
    <property type="molecule type" value="Genomic_DNA"/>
</dbReference>